<dbReference type="HOGENOM" id="CLU_017633_0_3_1"/>
<dbReference type="Proteomes" id="UP000001072">
    <property type="component" value="Unassembled WGS sequence"/>
</dbReference>
<evidence type="ECO:0000256" key="6">
    <source>
        <dbReference type="ARBA" id="ARBA00072890"/>
    </source>
</evidence>
<feature type="zinc finger region" description="CR-type" evidence="7">
    <location>
        <begin position="228"/>
        <end position="309"/>
    </location>
</feature>
<dbReference type="PANTHER" id="PTHR43096:SF52">
    <property type="entry name" value="DNAJ HOMOLOG 1, MITOCHONDRIAL-RELATED"/>
    <property type="match status" value="1"/>
</dbReference>
<gene>
    <name evidence="11" type="ORF">MELLADRAFT_77169</name>
</gene>
<dbReference type="Pfam" id="PF00684">
    <property type="entry name" value="DnaJ_CXXCXGXG"/>
    <property type="match status" value="1"/>
</dbReference>
<evidence type="ECO:0000256" key="3">
    <source>
        <dbReference type="ARBA" id="ARBA00022771"/>
    </source>
</evidence>
<evidence type="ECO:0000256" key="1">
    <source>
        <dbReference type="ARBA" id="ARBA00022723"/>
    </source>
</evidence>
<dbReference type="InterPro" id="IPR008971">
    <property type="entry name" value="HSP40/DnaJ_pept-bd"/>
</dbReference>
<evidence type="ECO:0000256" key="5">
    <source>
        <dbReference type="ARBA" id="ARBA00023186"/>
    </source>
</evidence>
<dbReference type="SUPFAM" id="SSF49493">
    <property type="entry name" value="HSP40/DnaJ peptide-binding domain"/>
    <property type="match status" value="2"/>
</dbReference>
<dbReference type="InterPro" id="IPR036869">
    <property type="entry name" value="J_dom_sf"/>
</dbReference>
<feature type="domain" description="J" evidence="9">
    <location>
        <begin position="84"/>
        <end position="148"/>
    </location>
</feature>
<keyword evidence="2" id="KW-0677">Repeat</keyword>
<dbReference type="Gene3D" id="1.10.287.110">
    <property type="entry name" value="DnaJ domain"/>
    <property type="match status" value="1"/>
</dbReference>
<dbReference type="FunFam" id="1.10.287.110:FF:000081">
    <property type="entry name" value="Chaperone DnaJ"/>
    <property type="match status" value="1"/>
</dbReference>
<dbReference type="KEGG" id="mlr:MELLADRAFT_77169"/>
<keyword evidence="3 7" id="KW-0863">Zinc-finger</keyword>
<dbReference type="PROSITE" id="PS51188">
    <property type="entry name" value="ZF_CR"/>
    <property type="match status" value="1"/>
</dbReference>
<feature type="compositionally biased region" description="Basic and acidic residues" evidence="8">
    <location>
        <begin position="501"/>
        <end position="517"/>
    </location>
</feature>
<reference evidence="12" key="1">
    <citation type="journal article" date="2011" name="Proc. Natl. Acad. Sci. U.S.A.">
        <title>Obligate biotrophy features unraveled by the genomic analysis of rust fungi.</title>
        <authorList>
            <person name="Duplessis S."/>
            <person name="Cuomo C.A."/>
            <person name="Lin Y.-C."/>
            <person name="Aerts A."/>
            <person name="Tisserant E."/>
            <person name="Veneault-Fourrey C."/>
            <person name="Joly D.L."/>
            <person name="Hacquard S."/>
            <person name="Amselem J."/>
            <person name="Cantarel B.L."/>
            <person name="Chiu R."/>
            <person name="Coutinho P.M."/>
            <person name="Feau N."/>
            <person name="Field M."/>
            <person name="Frey P."/>
            <person name="Gelhaye E."/>
            <person name="Goldberg J."/>
            <person name="Grabherr M.G."/>
            <person name="Kodira C.D."/>
            <person name="Kohler A."/>
            <person name="Kuees U."/>
            <person name="Lindquist E.A."/>
            <person name="Lucas S.M."/>
            <person name="Mago R."/>
            <person name="Mauceli E."/>
            <person name="Morin E."/>
            <person name="Murat C."/>
            <person name="Pangilinan J.L."/>
            <person name="Park R."/>
            <person name="Pearson M."/>
            <person name="Quesneville H."/>
            <person name="Rouhier N."/>
            <person name="Sakthikumar S."/>
            <person name="Salamov A.A."/>
            <person name="Schmutz J."/>
            <person name="Selles B."/>
            <person name="Shapiro H."/>
            <person name="Tanguay P."/>
            <person name="Tuskan G.A."/>
            <person name="Henrissat B."/>
            <person name="Van de Peer Y."/>
            <person name="Rouze P."/>
            <person name="Ellis J.G."/>
            <person name="Dodds P.N."/>
            <person name="Schein J.E."/>
            <person name="Zhong S."/>
            <person name="Hamelin R.C."/>
            <person name="Grigoriev I.V."/>
            <person name="Szabo L.J."/>
            <person name="Martin F."/>
        </authorList>
    </citation>
    <scope>NUCLEOTIDE SEQUENCE [LARGE SCALE GENOMIC DNA]</scope>
    <source>
        <strain evidence="12">98AG31 / pathotype 3-4-7</strain>
    </source>
</reference>
<evidence type="ECO:0000259" key="10">
    <source>
        <dbReference type="PROSITE" id="PS51188"/>
    </source>
</evidence>
<dbReference type="GO" id="GO:0031072">
    <property type="term" value="F:heat shock protein binding"/>
    <property type="evidence" value="ECO:0007669"/>
    <property type="project" value="InterPro"/>
</dbReference>
<evidence type="ECO:0000259" key="9">
    <source>
        <dbReference type="PROSITE" id="PS50076"/>
    </source>
</evidence>
<dbReference type="PRINTS" id="PR00625">
    <property type="entry name" value="JDOMAIN"/>
</dbReference>
<dbReference type="InterPro" id="IPR001623">
    <property type="entry name" value="DnaJ_domain"/>
</dbReference>
<dbReference type="GO" id="GO:0005737">
    <property type="term" value="C:cytoplasm"/>
    <property type="evidence" value="ECO:0007669"/>
    <property type="project" value="TreeGrafter"/>
</dbReference>
<dbReference type="FunFam" id="2.60.260.20:FF:000005">
    <property type="entry name" value="Chaperone protein dnaJ 1, mitochondrial"/>
    <property type="match status" value="1"/>
</dbReference>
<dbReference type="CDD" id="cd10719">
    <property type="entry name" value="DnaJ_zf"/>
    <property type="match status" value="1"/>
</dbReference>
<keyword evidence="5" id="KW-0143">Chaperone</keyword>
<dbReference type="Pfam" id="PF01556">
    <property type="entry name" value="DnaJ_C"/>
    <property type="match status" value="1"/>
</dbReference>
<dbReference type="PROSITE" id="PS00636">
    <property type="entry name" value="DNAJ_1"/>
    <property type="match status" value="1"/>
</dbReference>
<dbReference type="RefSeq" id="XP_007407664.1">
    <property type="nucleotide sequence ID" value="XM_007407602.1"/>
</dbReference>
<dbReference type="STRING" id="747676.F4REA1"/>
<evidence type="ECO:0000313" key="12">
    <source>
        <dbReference type="Proteomes" id="UP000001072"/>
    </source>
</evidence>
<dbReference type="InterPro" id="IPR012724">
    <property type="entry name" value="DnaJ"/>
</dbReference>
<dbReference type="CDD" id="cd10747">
    <property type="entry name" value="DnaJ_C"/>
    <property type="match status" value="1"/>
</dbReference>
<keyword evidence="1 7" id="KW-0479">Metal-binding</keyword>
<dbReference type="CDD" id="cd06257">
    <property type="entry name" value="DnaJ"/>
    <property type="match status" value="1"/>
</dbReference>
<dbReference type="PROSITE" id="PS50076">
    <property type="entry name" value="DNAJ_2"/>
    <property type="match status" value="1"/>
</dbReference>
<dbReference type="GeneID" id="18932901"/>
<dbReference type="NCBIfam" id="NF008035">
    <property type="entry name" value="PRK10767.1"/>
    <property type="match status" value="1"/>
</dbReference>
<dbReference type="InterPro" id="IPR036410">
    <property type="entry name" value="HSP_DnaJ_Cys-rich_dom_sf"/>
</dbReference>
<dbReference type="SUPFAM" id="SSF57938">
    <property type="entry name" value="DnaJ/Hsp40 cysteine-rich domain"/>
    <property type="match status" value="1"/>
</dbReference>
<dbReference type="GO" id="GO:0051082">
    <property type="term" value="F:unfolded protein binding"/>
    <property type="evidence" value="ECO:0007669"/>
    <property type="project" value="InterPro"/>
</dbReference>
<dbReference type="FunCoup" id="F4REA1">
    <property type="interactions" value="375"/>
</dbReference>
<protein>
    <recommendedName>
        <fullName evidence="6">DnaJ homolog 1, mitochondrial</fullName>
    </recommendedName>
</protein>
<accession>F4REA1</accession>
<dbReference type="SMART" id="SM00271">
    <property type="entry name" value="DnaJ"/>
    <property type="match status" value="1"/>
</dbReference>
<dbReference type="GO" id="GO:0009408">
    <property type="term" value="P:response to heat"/>
    <property type="evidence" value="ECO:0007669"/>
    <property type="project" value="InterPro"/>
</dbReference>
<dbReference type="Gene3D" id="2.10.230.10">
    <property type="entry name" value="Heat shock protein DnaJ, cysteine-rich domain"/>
    <property type="match status" value="1"/>
</dbReference>
<proteinExistence type="inferred from homology"/>
<evidence type="ECO:0000256" key="7">
    <source>
        <dbReference type="PROSITE-ProRule" id="PRU00546"/>
    </source>
</evidence>
<keyword evidence="4 7" id="KW-0862">Zinc</keyword>
<organism evidence="12">
    <name type="scientific">Melampsora larici-populina (strain 98AG31 / pathotype 3-4-7)</name>
    <name type="common">Poplar leaf rust fungus</name>
    <dbReference type="NCBI Taxonomy" id="747676"/>
    <lineage>
        <taxon>Eukaryota</taxon>
        <taxon>Fungi</taxon>
        <taxon>Dikarya</taxon>
        <taxon>Basidiomycota</taxon>
        <taxon>Pucciniomycotina</taxon>
        <taxon>Pucciniomycetes</taxon>
        <taxon>Pucciniales</taxon>
        <taxon>Melampsoraceae</taxon>
        <taxon>Melampsora</taxon>
    </lineage>
</organism>
<feature type="region of interest" description="Disordered" evidence="8">
    <location>
        <begin position="454"/>
        <end position="517"/>
    </location>
</feature>
<dbReference type="EMBL" id="GL883098">
    <property type="protein sequence ID" value="EGG09304.1"/>
    <property type="molecule type" value="Genomic_DNA"/>
</dbReference>
<dbReference type="HAMAP" id="MF_01152">
    <property type="entry name" value="DnaJ"/>
    <property type="match status" value="1"/>
</dbReference>
<dbReference type="AlphaFoldDB" id="F4REA1"/>
<dbReference type="GO" id="GO:0005524">
    <property type="term" value="F:ATP binding"/>
    <property type="evidence" value="ECO:0007669"/>
    <property type="project" value="InterPro"/>
</dbReference>
<name>F4REA1_MELLP</name>
<dbReference type="GO" id="GO:0008270">
    <property type="term" value="F:zinc ion binding"/>
    <property type="evidence" value="ECO:0007669"/>
    <property type="project" value="UniProtKB-KW"/>
</dbReference>
<dbReference type="SUPFAM" id="SSF46565">
    <property type="entry name" value="Chaperone J-domain"/>
    <property type="match status" value="1"/>
</dbReference>
<evidence type="ECO:0000313" key="11">
    <source>
        <dbReference type="EMBL" id="EGG09304.1"/>
    </source>
</evidence>
<dbReference type="Gene3D" id="2.60.260.20">
    <property type="entry name" value="Urease metallochaperone UreE, N-terminal domain"/>
    <property type="match status" value="2"/>
</dbReference>
<dbReference type="Pfam" id="PF00226">
    <property type="entry name" value="DnaJ"/>
    <property type="match status" value="1"/>
</dbReference>
<dbReference type="InterPro" id="IPR001305">
    <property type="entry name" value="HSP_DnaJ_Cys-rich_dom"/>
</dbReference>
<feature type="domain" description="CR-type" evidence="10">
    <location>
        <begin position="228"/>
        <end position="309"/>
    </location>
</feature>
<dbReference type="eggNOG" id="KOG0715">
    <property type="taxonomic scope" value="Eukaryota"/>
</dbReference>
<evidence type="ECO:0000256" key="4">
    <source>
        <dbReference type="ARBA" id="ARBA00022833"/>
    </source>
</evidence>
<dbReference type="GO" id="GO:0042026">
    <property type="term" value="P:protein refolding"/>
    <property type="evidence" value="ECO:0007669"/>
    <property type="project" value="TreeGrafter"/>
</dbReference>
<evidence type="ECO:0000256" key="2">
    <source>
        <dbReference type="ARBA" id="ARBA00022737"/>
    </source>
</evidence>
<sequence length="517" mass="55361">MQMSSTRLSLTFHSCRCLKSPVSLVSSHTDRSAQNNIPRPQILSSHLQARTYSQSLHRCPSNTASHFQRRNFHSSRPHQADSKDPYSVLGVKKDAAQGEIKKAYYSLAKKFHPDVNKEPGAKERYQNVQEAYDTLSDEQKRAAYDRFGPMSQQPGFDPNAFGSGAGFGAGSPFGDMFGGDPGDVFSSLFGAFGGGRSGRSGQQSQNQVFVGDDLEASITIPFAEMAKGTTRTVSVTPIVDCPKCKGAGTREGAKAQTCSPCKGTGTITFVVQSGFTMASTCQSCSGSGTRIAEKDLCSTCGGVGKVRDSKEVEVKIPAGVEDGMKIKLSAQGNAPVGGGKHGRPGDLYVRVNVAPSRIFRRQGSNIYTEVKIPFHSALLGGTVRVPTLDNEVDVHVPRGTQPGEELVLKGRGVKHLYKQWVGDLIVKFNVTIPRSLNPDQREALMAYVAATEGNKAARPNSSASTSTPPPPSSNDQQPNLKPEPTKPESEDTTPDSTTDQSGKKPTTEESSSKPDLS</sequence>
<dbReference type="InterPro" id="IPR002939">
    <property type="entry name" value="DnaJ_C"/>
</dbReference>
<evidence type="ECO:0000256" key="8">
    <source>
        <dbReference type="SAM" id="MobiDB-lite"/>
    </source>
</evidence>
<keyword evidence="12" id="KW-1185">Reference proteome</keyword>
<dbReference type="InterPro" id="IPR018253">
    <property type="entry name" value="DnaJ_domain_CS"/>
</dbReference>
<dbReference type="InParanoid" id="F4REA1"/>
<dbReference type="OrthoDB" id="10256793at2759"/>
<dbReference type="PANTHER" id="PTHR43096">
    <property type="entry name" value="DNAJ HOMOLOG 1, MITOCHONDRIAL-RELATED"/>
    <property type="match status" value="1"/>
</dbReference>
<dbReference type="FunFam" id="2.10.230.10:FF:000001">
    <property type="entry name" value="DnaJ subfamily A member 2"/>
    <property type="match status" value="1"/>
</dbReference>
<dbReference type="VEuPathDB" id="FungiDB:MELLADRAFT_77169"/>